<evidence type="ECO:0000313" key="2">
    <source>
        <dbReference type="EMBL" id="RZQ61302.1"/>
    </source>
</evidence>
<keyword evidence="3" id="KW-1185">Reference proteome</keyword>
<organism evidence="2 3">
    <name type="scientific">Amycolatopsis suaedae</name>
    <dbReference type="NCBI Taxonomy" id="2510978"/>
    <lineage>
        <taxon>Bacteria</taxon>
        <taxon>Bacillati</taxon>
        <taxon>Actinomycetota</taxon>
        <taxon>Actinomycetes</taxon>
        <taxon>Pseudonocardiales</taxon>
        <taxon>Pseudonocardiaceae</taxon>
        <taxon>Amycolatopsis</taxon>
    </lineage>
</organism>
<dbReference type="EMBL" id="SFCC01000013">
    <property type="protein sequence ID" value="RZQ61302.1"/>
    <property type="molecule type" value="Genomic_DNA"/>
</dbReference>
<dbReference type="SUPFAM" id="SSF69572">
    <property type="entry name" value="Activating enzymes of the ubiquitin-like proteins"/>
    <property type="match status" value="1"/>
</dbReference>
<dbReference type="OrthoDB" id="2379922at2"/>
<dbReference type="Gene3D" id="3.30.160.660">
    <property type="match status" value="1"/>
</dbReference>
<dbReference type="GO" id="GO:0008641">
    <property type="term" value="F:ubiquitin-like modifier activating enzyme activity"/>
    <property type="evidence" value="ECO:0007669"/>
    <property type="project" value="InterPro"/>
</dbReference>
<feature type="domain" description="YcaO" evidence="1">
    <location>
        <begin position="380"/>
        <end position="746"/>
    </location>
</feature>
<gene>
    <name evidence="2" type="ORF">EWH70_24990</name>
</gene>
<comment type="caution">
    <text evidence="2">The sequence shown here is derived from an EMBL/GenBank/DDBJ whole genome shotgun (WGS) entry which is preliminary data.</text>
</comment>
<dbReference type="Pfam" id="PF02624">
    <property type="entry name" value="YcaO"/>
    <property type="match status" value="1"/>
</dbReference>
<accession>A0A4Q7J3U6</accession>
<dbReference type="NCBIfam" id="TIGR03604">
    <property type="entry name" value="TOMM_cyclo_SagD"/>
    <property type="match status" value="1"/>
</dbReference>
<evidence type="ECO:0000259" key="1">
    <source>
        <dbReference type="PROSITE" id="PS51664"/>
    </source>
</evidence>
<dbReference type="Gene3D" id="3.90.930.60">
    <property type="match status" value="1"/>
</dbReference>
<dbReference type="NCBIfam" id="TIGR03882">
    <property type="entry name" value="cyclo_dehyd_2"/>
    <property type="match status" value="1"/>
</dbReference>
<dbReference type="AlphaFoldDB" id="A0A4Q7J3U6"/>
<dbReference type="Gene3D" id="3.30.40.250">
    <property type="match status" value="1"/>
</dbReference>
<dbReference type="PROSITE" id="PS51664">
    <property type="entry name" value="YCAO"/>
    <property type="match status" value="1"/>
</dbReference>
<dbReference type="InterPro" id="IPR035985">
    <property type="entry name" value="Ubiquitin-activating_enz"/>
</dbReference>
<sequence length="746" mass="80117">MSDRVLHFRRHLRAEVDPGQAAYLFSERGVVAMRGAQIAALAALLDGTRDFASVVRARPAGMGHDEVAALLARLVEADLLTVRAPDDQVTDGRAAAYWDACGIDAGAPAGGVHVVSLGDEVDAGAVKTALLGAGLDLAPRHQAGPALTLVLCADYLDPRLAEVDAAQRAAGTPWLLAKPVGSEVWLGPVLRPGESACWHCLTARLWIHRHAEACVQAELGHTGPAPAPVASVPPLTAAAAHLVALEITKWLAGYRYPGQDCVWVLDSLDLRGTVHELRRRPQCPECGDPGLVAERTRQPVVLRQARKIAGSTGGHRTSTPAQVLDRYRHLVSPVTGVVAEVGADPRSPAFANAFRSGPNVVRGLTGMNELRACLRGANGGKGVTALDAEVGALCEAVERYSGNFQGDELRIRGSLRSLGADAVHPNDCLLYSERQYRDRREWNRDHAAFQHVCEPFDAGAELDWTPLWSLTRQRQRLLPTGLLYYGAPDDGGLRCVRADSNGTAAGSSLEDAILQGLLELIERDAVALWWYNRTPVPGVDLAAFGDGWLAEMPGHHAGLGRQLWVLDVTADLGVPVMVAVSRRTGAGAERILFGFGAHLDPVIAARRAVSELNQLLPVVLDDGRPLDDPDANRWLEHATAGGQPYLRPLAEVPGRVPADFRYEPAADVRDDVGRLVTLLAGHGMETLVLDQTRPDIGLPVAKVLVPGLRSFWARFAPGRLFDVPVRLGRLAGPTPYAQLNPYPLFL</sequence>
<dbReference type="InterPro" id="IPR027624">
    <property type="entry name" value="TOMM_cyclo_SagD"/>
</dbReference>
<dbReference type="Proteomes" id="UP000292003">
    <property type="component" value="Unassembled WGS sequence"/>
</dbReference>
<dbReference type="NCBIfam" id="TIGR00702">
    <property type="entry name" value="YcaO-type kinase domain"/>
    <property type="match status" value="1"/>
</dbReference>
<dbReference type="InterPro" id="IPR022291">
    <property type="entry name" value="Bacteriocin_synth_cyclodeHase"/>
</dbReference>
<dbReference type="InterPro" id="IPR003776">
    <property type="entry name" value="YcaO-like_dom"/>
</dbReference>
<dbReference type="RefSeq" id="WP_130478116.1">
    <property type="nucleotide sequence ID" value="NZ_SFCC01000013.1"/>
</dbReference>
<name>A0A4Q7J3U6_9PSEU</name>
<dbReference type="Gene3D" id="3.40.50.720">
    <property type="entry name" value="NAD(P)-binding Rossmann-like Domain"/>
    <property type="match status" value="1"/>
</dbReference>
<protein>
    <recommendedName>
        <fullName evidence="1">YcaO domain-containing protein</fullName>
    </recommendedName>
</protein>
<reference evidence="2 3" key="1">
    <citation type="submission" date="2019-02" db="EMBL/GenBank/DDBJ databases">
        <title>Draft genome sequence of Amycolatopsis sp. 8-3EHSu isolated from roots of Suaeda maritima.</title>
        <authorList>
            <person name="Duangmal K."/>
            <person name="Chantavorakit T."/>
        </authorList>
    </citation>
    <scope>NUCLEOTIDE SEQUENCE [LARGE SCALE GENOMIC DNA]</scope>
    <source>
        <strain evidence="2 3">8-3EHSu</strain>
    </source>
</reference>
<dbReference type="Gene3D" id="3.30.1330.230">
    <property type="match status" value="1"/>
</dbReference>
<evidence type="ECO:0000313" key="3">
    <source>
        <dbReference type="Proteomes" id="UP000292003"/>
    </source>
</evidence>
<dbReference type="PANTHER" id="PTHR37809">
    <property type="entry name" value="RIBOSOMAL PROTEIN S12 METHYLTHIOTRANSFERASE ACCESSORY FACTOR YCAO"/>
    <property type="match status" value="1"/>
</dbReference>
<dbReference type="PANTHER" id="PTHR37809:SF1">
    <property type="entry name" value="RIBOSOMAL PROTEIN S12 METHYLTHIOTRANSFERASE ACCESSORY FACTOR YCAO"/>
    <property type="match status" value="1"/>
</dbReference>
<proteinExistence type="predicted"/>